<organism evidence="2 3">
    <name type="scientific">Thyridium curvatum</name>
    <dbReference type="NCBI Taxonomy" id="1093900"/>
    <lineage>
        <taxon>Eukaryota</taxon>
        <taxon>Fungi</taxon>
        <taxon>Dikarya</taxon>
        <taxon>Ascomycota</taxon>
        <taxon>Pezizomycotina</taxon>
        <taxon>Sordariomycetes</taxon>
        <taxon>Sordariomycetidae</taxon>
        <taxon>Thyridiales</taxon>
        <taxon>Thyridiaceae</taxon>
        <taxon>Thyridium</taxon>
    </lineage>
</organism>
<keyword evidence="1" id="KW-1133">Transmembrane helix</keyword>
<evidence type="ECO:0000313" key="3">
    <source>
        <dbReference type="Proteomes" id="UP000319257"/>
    </source>
</evidence>
<keyword evidence="1" id="KW-0812">Transmembrane</keyword>
<evidence type="ECO:0000256" key="1">
    <source>
        <dbReference type="SAM" id="Phobius"/>
    </source>
</evidence>
<reference evidence="2 3" key="1">
    <citation type="submission" date="2019-06" db="EMBL/GenBank/DDBJ databases">
        <title>Draft genome sequence of the filamentous fungus Phialemoniopsis curvata isolated from diesel fuel.</title>
        <authorList>
            <person name="Varaljay V.A."/>
            <person name="Lyon W.J."/>
            <person name="Crouch A.L."/>
            <person name="Drake C.E."/>
            <person name="Hollomon J.M."/>
            <person name="Nadeau L.J."/>
            <person name="Nunn H.S."/>
            <person name="Stevenson B.S."/>
            <person name="Bojanowski C.L."/>
            <person name="Crookes-Goodson W.J."/>
        </authorList>
    </citation>
    <scope>NUCLEOTIDE SEQUENCE [LARGE SCALE GENOMIC DNA]</scope>
    <source>
        <strain evidence="2 3">D216</strain>
    </source>
</reference>
<dbReference type="STRING" id="1093900.A0A507B3K1"/>
<dbReference type="EMBL" id="SKBQ01000029">
    <property type="protein sequence ID" value="TPX14327.1"/>
    <property type="molecule type" value="Genomic_DNA"/>
</dbReference>
<sequence length="74" mass="8516">MAGLQHFKMALDPAIVRLGNMTTNRHKYFRWTGRTAGITFVYVAVVPSIFYWITVSTQDKWDLRAKRRGDLVAA</sequence>
<evidence type="ECO:0000313" key="2">
    <source>
        <dbReference type="EMBL" id="TPX14327.1"/>
    </source>
</evidence>
<dbReference type="PANTHER" id="PTHR39476:SF1">
    <property type="entry name" value="NADH DEHYDROGENASE [UBIQUINONE] 1 BETA SUBCOMPLEX SUBUNIT 4"/>
    <property type="match status" value="1"/>
</dbReference>
<proteinExistence type="predicted"/>
<keyword evidence="1" id="KW-0472">Membrane</keyword>
<dbReference type="RefSeq" id="XP_030996038.1">
    <property type="nucleotide sequence ID" value="XM_031140054.1"/>
</dbReference>
<dbReference type="PANTHER" id="PTHR39476">
    <property type="entry name" value="NADH:UBIQUINONE OXIDOREDUCTASE 6.6KD SUBUNIT"/>
    <property type="match status" value="1"/>
</dbReference>
<feature type="transmembrane region" description="Helical" evidence="1">
    <location>
        <begin position="35"/>
        <end position="53"/>
    </location>
</feature>
<protein>
    <submittedName>
        <fullName evidence="2">Uncharacterized protein</fullName>
    </submittedName>
</protein>
<dbReference type="OrthoDB" id="15108at2759"/>
<gene>
    <name evidence="2" type="ORF">E0L32_005523</name>
</gene>
<keyword evidence="3" id="KW-1185">Reference proteome</keyword>
<name>A0A507B3K1_9PEZI</name>
<dbReference type="GeneID" id="41972970"/>
<accession>A0A507B3K1</accession>
<dbReference type="AlphaFoldDB" id="A0A507B3K1"/>
<dbReference type="Proteomes" id="UP000319257">
    <property type="component" value="Unassembled WGS sequence"/>
</dbReference>
<comment type="caution">
    <text evidence="2">The sequence shown here is derived from an EMBL/GenBank/DDBJ whole genome shotgun (WGS) entry which is preliminary data.</text>
</comment>
<dbReference type="InParanoid" id="A0A507B3K1"/>